<evidence type="ECO:0000313" key="1">
    <source>
        <dbReference type="EMBL" id="MED6261580.1"/>
    </source>
</evidence>
<gene>
    <name evidence="1" type="ORF">ATANTOWER_007119</name>
</gene>
<comment type="caution">
    <text evidence="1">The sequence shown here is derived from an EMBL/GenBank/DDBJ whole genome shotgun (WGS) entry which is preliminary data.</text>
</comment>
<reference evidence="1 2" key="1">
    <citation type="submission" date="2021-07" db="EMBL/GenBank/DDBJ databases">
        <authorList>
            <person name="Palmer J.M."/>
        </authorList>
    </citation>
    <scope>NUCLEOTIDE SEQUENCE [LARGE SCALE GENOMIC DNA]</scope>
    <source>
        <strain evidence="1 2">AT_MEX2019</strain>
        <tissue evidence="1">Muscle</tissue>
    </source>
</reference>
<protein>
    <submittedName>
        <fullName evidence="1">Uncharacterized protein</fullName>
    </submittedName>
</protein>
<accession>A0ABU7CIJ1</accession>
<dbReference type="Proteomes" id="UP001345963">
    <property type="component" value="Unassembled WGS sequence"/>
</dbReference>
<proteinExistence type="predicted"/>
<sequence>MILNDLAQKNRSFSCFSAKRSEFQIPAGSLHVLPVNAWVLSGCFVFLSQSKSMTVRSTGLCARACVCVCVCVSECTVVCSVQGGPASQPSQLEMRATNLALVFFYCS</sequence>
<organism evidence="1 2">
    <name type="scientific">Ataeniobius toweri</name>
    <dbReference type="NCBI Taxonomy" id="208326"/>
    <lineage>
        <taxon>Eukaryota</taxon>
        <taxon>Metazoa</taxon>
        <taxon>Chordata</taxon>
        <taxon>Craniata</taxon>
        <taxon>Vertebrata</taxon>
        <taxon>Euteleostomi</taxon>
        <taxon>Actinopterygii</taxon>
        <taxon>Neopterygii</taxon>
        <taxon>Teleostei</taxon>
        <taxon>Neoteleostei</taxon>
        <taxon>Acanthomorphata</taxon>
        <taxon>Ovalentaria</taxon>
        <taxon>Atherinomorphae</taxon>
        <taxon>Cyprinodontiformes</taxon>
        <taxon>Goodeidae</taxon>
        <taxon>Ataeniobius</taxon>
    </lineage>
</organism>
<name>A0ABU7CIJ1_9TELE</name>
<keyword evidence="2" id="KW-1185">Reference proteome</keyword>
<evidence type="ECO:0000313" key="2">
    <source>
        <dbReference type="Proteomes" id="UP001345963"/>
    </source>
</evidence>
<dbReference type="EMBL" id="JAHUTI010090331">
    <property type="protein sequence ID" value="MED6261580.1"/>
    <property type="molecule type" value="Genomic_DNA"/>
</dbReference>